<dbReference type="RefSeq" id="WP_183647778.1">
    <property type="nucleotide sequence ID" value="NZ_JACIJG010000002.1"/>
</dbReference>
<dbReference type="AlphaFoldDB" id="A0A7W9AUB8"/>
<comment type="caution">
    <text evidence="18">The sequence shown here is derived from an EMBL/GenBank/DDBJ whole genome shotgun (WGS) entry which is preliminary data.</text>
</comment>
<dbReference type="CDD" id="cd01335">
    <property type="entry name" value="Radical_SAM"/>
    <property type="match status" value="1"/>
</dbReference>
<dbReference type="PANTHER" id="PTHR13932:SF6">
    <property type="entry name" value="OXYGEN-INDEPENDENT COPROPORPHYRINOGEN III OXIDASE"/>
    <property type="match status" value="1"/>
</dbReference>
<dbReference type="InterPro" id="IPR010723">
    <property type="entry name" value="HemN_C"/>
</dbReference>
<keyword evidence="7 14" id="KW-0949">S-adenosyl-L-methionine</keyword>
<dbReference type="InterPro" id="IPR034505">
    <property type="entry name" value="Coproporphyrinogen-III_oxidase"/>
</dbReference>
<feature type="binding site" evidence="15">
    <location>
        <position position="180"/>
    </location>
    <ligand>
        <name>S-adenosyl-L-methionine</name>
        <dbReference type="ChEBI" id="CHEBI:59789"/>
        <label>2</label>
    </ligand>
</feature>
<dbReference type="Gene3D" id="1.10.10.920">
    <property type="match status" value="1"/>
</dbReference>
<evidence type="ECO:0000256" key="10">
    <source>
        <dbReference type="ARBA" id="ARBA00023004"/>
    </source>
</evidence>
<keyword evidence="11 14" id="KW-0411">Iron-sulfur</keyword>
<keyword evidence="10 14" id="KW-0408">Iron</keyword>
<keyword evidence="5 14" id="KW-0004">4Fe-4S</keyword>
<dbReference type="InterPro" id="IPR058240">
    <property type="entry name" value="rSAM_sf"/>
</dbReference>
<dbReference type="EMBL" id="JACIJG010000002">
    <property type="protein sequence ID" value="MBB5700735.1"/>
    <property type="molecule type" value="Genomic_DNA"/>
</dbReference>
<dbReference type="Proteomes" id="UP000555546">
    <property type="component" value="Unassembled WGS sequence"/>
</dbReference>
<dbReference type="GO" id="GO:0051989">
    <property type="term" value="F:coproporphyrinogen dehydrogenase activity"/>
    <property type="evidence" value="ECO:0007669"/>
    <property type="project" value="UniProtKB-EC"/>
</dbReference>
<evidence type="ECO:0000256" key="2">
    <source>
        <dbReference type="ARBA" id="ARBA00004785"/>
    </source>
</evidence>
<feature type="binding site" evidence="15">
    <location>
        <position position="325"/>
    </location>
    <ligand>
        <name>S-adenosyl-L-methionine</name>
        <dbReference type="ChEBI" id="CHEBI:59789"/>
        <label>1</label>
    </ligand>
</feature>
<dbReference type="GO" id="GO:0006782">
    <property type="term" value="P:protoporphyrinogen IX biosynthetic process"/>
    <property type="evidence" value="ECO:0007669"/>
    <property type="project" value="UniProtKB-UniPathway"/>
</dbReference>
<evidence type="ECO:0000256" key="8">
    <source>
        <dbReference type="ARBA" id="ARBA00022723"/>
    </source>
</evidence>
<protein>
    <recommendedName>
        <fullName evidence="14">Coproporphyrinogen-III oxidase</fullName>
        <ecNumber evidence="14">1.3.98.3</ecNumber>
    </recommendedName>
</protein>
<dbReference type="UniPathway" id="UPA00251">
    <property type="reaction ID" value="UER00323"/>
</dbReference>
<dbReference type="InterPro" id="IPR004558">
    <property type="entry name" value="Coprogen_oxidase_HemN"/>
</dbReference>
<evidence type="ECO:0000256" key="15">
    <source>
        <dbReference type="PIRSR" id="PIRSR000167-1"/>
    </source>
</evidence>
<dbReference type="SUPFAM" id="SSF102114">
    <property type="entry name" value="Radical SAM enzymes"/>
    <property type="match status" value="1"/>
</dbReference>
<feature type="domain" description="Radical SAM core" evidence="17">
    <location>
        <begin position="42"/>
        <end position="276"/>
    </location>
</feature>
<dbReference type="NCBIfam" id="TIGR00538">
    <property type="entry name" value="hemN"/>
    <property type="match status" value="1"/>
</dbReference>
<evidence type="ECO:0000256" key="16">
    <source>
        <dbReference type="PIRSR" id="PIRSR000167-2"/>
    </source>
</evidence>
<dbReference type="Pfam" id="PF04055">
    <property type="entry name" value="Radical_SAM"/>
    <property type="match status" value="1"/>
</dbReference>
<dbReference type="SMART" id="SM00729">
    <property type="entry name" value="Elp3"/>
    <property type="match status" value="1"/>
</dbReference>
<dbReference type="EC" id="1.3.98.3" evidence="14"/>
<feature type="binding site" evidence="15">
    <location>
        <position position="51"/>
    </location>
    <ligand>
        <name>S-adenosyl-L-methionine</name>
        <dbReference type="ChEBI" id="CHEBI:59789"/>
        <label>1</label>
    </ligand>
</feature>
<dbReference type="GO" id="GO:0046872">
    <property type="term" value="F:metal ion binding"/>
    <property type="evidence" value="ECO:0007669"/>
    <property type="project" value="UniProtKB-KW"/>
</dbReference>
<dbReference type="InterPro" id="IPR006638">
    <property type="entry name" value="Elp3/MiaA/NifB-like_rSAM"/>
</dbReference>
<evidence type="ECO:0000256" key="1">
    <source>
        <dbReference type="ARBA" id="ARBA00004496"/>
    </source>
</evidence>
<proteinExistence type="inferred from homology"/>
<feature type="binding site" evidence="16">
    <location>
        <position position="57"/>
    </location>
    <ligand>
        <name>[4Fe-4S] cluster</name>
        <dbReference type="ChEBI" id="CHEBI:49883"/>
        <note>4Fe-4S-S-AdoMet</note>
    </ligand>
</feature>
<dbReference type="PIRSF" id="PIRSF000167">
    <property type="entry name" value="HemN"/>
    <property type="match status" value="1"/>
</dbReference>
<evidence type="ECO:0000256" key="14">
    <source>
        <dbReference type="PIRNR" id="PIRNR000167"/>
    </source>
</evidence>
<evidence type="ECO:0000259" key="17">
    <source>
        <dbReference type="PROSITE" id="PS51918"/>
    </source>
</evidence>
<evidence type="ECO:0000256" key="9">
    <source>
        <dbReference type="ARBA" id="ARBA00023002"/>
    </source>
</evidence>
<evidence type="ECO:0000256" key="7">
    <source>
        <dbReference type="ARBA" id="ARBA00022691"/>
    </source>
</evidence>
<comment type="subunit">
    <text evidence="4">Monomer.</text>
</comment>
<dbReference type="PANTHER" id="PTHR13932">
    <property type="entry name" value="COPROPORPHYRINIGEN III OXIDASE"/>
    <property type="match status" value="1"/>
</dbReference>
<accession>A0A7W9AUB8</accession>
<keyword evidence="19" id="KW-1185">Reference proteome</keyword>
<evidence type="ECO:0000256" key="11">
    <source>
        <dbReference type="ARBA" id="ARBA00023014"/>
    </source>
</evidence>
<dbReference type="SFLD" id="SFLDS00029">
    <property type="entry name" value="Radical_SAM"/>
    <property type="match status" value="1"/>
</dbReference>
<evidence type="ECO:0000313" key="19">
    <source>
        <dbReference type="Proteomes" id="UP000555546"/>
    </source>
</evidence>
<dbReference type="InterPro" id="IPR013785">
    <property type="entry name" value="Aldolase_TIM"/>
</dbReference>
<dbReference type="Gene3D" id="3.20.20.70">
    <property type="entry name" value="Aldolase class I"/>
    <property type="match status" value="1"/>
</dbReference>
<feature type="binding site" evidence="15">
    <location>
        <position position="239"/>
    </location>
    <ligand>
        <name>S-adenosyl-L-methionine</name>
        <dbReference type="ChEBI" id="CHEBI:59789"/>
        <label>2</label>
    </ligand>
</feature>
<sequence length="450" mass="50373">MNELLIEKYGEARLPRYTSYPTAPKFSPAVTADTYGQWLDDIEPGMEASIYAHIPFCRSMCWYCGCHTTITKRDEPIHDYIDILRREIELVSARTSGKLKIRHLHFGGGTPTIMQPQEFRDLIWLLRQRFDFLADAAIAVEIDPRTLKADMALALGEAGVTRASLGVQSFDPVVQRAINRIQTEEQTAKAVAELRDAGVRDINFDLIYGLPRQTVQSCIDTAKAAITMHPQRFSVFGYAHIPTFKKHQRMIDANTLPDTAARNEQAEAISGVLCTAGYVRIGLDHYALPEDDMAIASKNGRLRRNFQGYTTDSCDTLIGLGASSIGRVRQGYIQNEVAPGQYAQRIAAGSLATVKGYQMTVEDRARAHIIERIMCDFRVNLGEIANLYGLDAEPLLSDNRRLKQLLDDGIVALNDNKVEVDREHRFLIRSVAASFDAYIDDAPRQFSKAI</sequence>
<dbReference type="SFLD" id="SFLDG01065">
    <property type="entry name" value="anaerobic_coproporphyrinogen-I"/>
    <property type="match status" value="1"/>
</dbReference>
<dbReference type="GO" id="GO:0051539">
    <property type="term" value="F:4 iron, 4 sulfur cluster binding"/>
    <property type="evidence" value="ECO:0007669"/>
    <property type="project" value="UniProtKB-KW"/>
</dbReference>
<comment type="subcellular location">
    <subcellularLocation>
        <location evidence="1 14">Cytoplasm</location>
    </subcellularLocation>
</comment>
<feature type="binding site" evidence="15">
    <location>
        <position position="168"/>
    </location>
    <ligand>
        <name>S-adenosyl-L-methionine</name>
        <dbReference type="ChEBI" id="CHEBI:59789"/>
        <label>2</label>
    </ligand>
</feature>
<organism evidence="18 19">
    <name type="scientific">Brucella daejeonensis</name>
    <dbReference type="NCBI Taxonomy" id="659015"/>
    <lineage>
        <taxon>Bacteria</taxon>
        <taxon>Pseudomonadati</taxon>
        <taxon>Pseudomonadota</taxon>
        <taxon>Alphaproteobacteria</taxon>
        <taxon>Hyphomicrobiales</taxon>
        <taxon>Brucellaceae</taxon>
        <taxon>Brucella/Ochrobactrum group</taxon>
        <taxon>Brucella</taxon>
    </lineage>
</organism>
<dbReference type="Pfam" id="PF06969">
    <property type="entry name" value="HemN_C"/>
    <property type="match status" value="1"/>
</dbReference>
<feature type="binding site" evidence="16">
    <location>
        <position position="61"/>
    </location>
    <ligand>
        <name>[4Fe-4S] cluster</name>
        <dbReference type="ChEBI" id="CHEBI:49883"/>
        <note>4Fe-4S-S-AdoMet</note>
    </ligand>
</feature>
<evidence type="ECO:0000256" key="5">
    <source>
        <dbReference type="ARBA" id="ARBA00022485"/>
    </source>
</evidence>
<evidence type="ECO:0000256" key="6">
    <source>
        <dbReference type="ARBA" id="ARBA00022490"/>
    </source>
</evidence>
<keyword evidence="9 14" id="KW-0560">Oxidoreductase</keyword>
<feature type="binding site" evidence="15">
    <location>
        <position position="141"/>
    </location>
    <ligand>
        <name>S-adenosyl-L-methionine</name>
        <dbReference type="ChEBI" id="CHEBI:59789"/>
        <label>1</label>
    </ligand>
</feature>
<gene>
    <name evidence="18" type="ORF">FHS76_000578</name>
</gene>
<dbReference type="GO" id="GO:0005737">
    <property type="term" value="C:cytoplasm"/>
    <property type="evidence" value="ECO:0007669"/>
    <property type="project" value="UniProtKB-SubCell"/>
</dbReference>
<evidence type="ECO:0000256" key="4">
    <source>
        <dbReference type="ARBA" id="ARBA00011245"/>
    </source>
</evidence>
<evidence type="ECO:0000256" key="12">
    <source>
        <dbReference type="ARBA" id="ARBA00023244"/>
    </source>
</evidence>
<feature type="binding site" evidence="16">
    <location>
        <position position="64"/>
    </location>
    <ligand>
        <name>[4Fe-4S] cluster</name>
        <dbReference type="ChEBI" id="CHEBI:49883"/>
        <note>4Fe-4S-S-AdoMet</note>
    </ligand>
</feature>
<feature type="binding site" evidence="15">
    <location>
        <begin position="109"/>
        <end position="110"/>
    </location>
    <ligand>
        <name>S-adenosyl-L-methionine</name>
        <dbReference type="ChEBI" id="CHEBI:59789"/>
        <label>2</label>
    </ligand>
</feature>
<dbReference type="PROSITE" id="PS51918">
    <property type="entry name" value="RADICAL_SAM"/>
    <property type="match status" value="1"/>
</dbReference>
<comment type="catalytic activity">
    <reaction evidence="13 14">
        <text>coproporphyrinogen III + 2 S-adenosyl-L-methionine = protoporphyrinogen IX + 2 5'-deoxyadenosine + 2 L-methionine + 2 CO2</text>
        <dbReference type="Rhea" id="RHEA:15425"/>
        <dbReference type="ChEBI" id="CHEBI:16526"/>
        <dbReference type="ChEBI" id="CHEBI:17319"/>
        <dbReference type="ChEBI" id="CHEBI:57307"/>
        <dbReference type="ChEBI" id="CHEBI:57309"/>
        <dbReference type="ChEBI" id="CHEBI:57844"/>
        <dbReference type="ChEBI" id="CHEBI:59789"/>
        <dbReference type="EC" id="1.3.98.3"/>
    </reaction>
</comment>
<dbReference type="GO" id="GO:0004109">
    <property type="term" value="F:coproporphyrinogen oxidase activity"/>
    <property type="evidence" value="ECO:0007669"/>
    <property type="project" value="InterPro"/>
</dbReference>
<evidence type="ECO:0000313" key="18">
    <source>
        <dbReference type="EMBL" id="MBB5700735.1"/>
    </source>
</evidence>
<evidence type="ECO:0000256" key="3">
    <source>
        <dbReference type="ARBA" id="ARBA00005493"/>
    </source>
</evidence>
<dbReference type="InterPro" id="IPR007197">
    <property type="entry name" value="rSAM"/>
</dbReference>
<keyword evidence="8 14" id="KW-0479">Metal-binding</keyword>
<evidence type="ECO:0000256" key="13">
    <source>
        <dbReference type="ARBA" id="ARBA00048321"/>
    </source>
</evidence>
<feature type="binding site" evidence="15">
    <location>
        <begin position="63"/>
        <end position="65"/>
    </location>
    <ligand>
        <name>S-adenosyl-L-methionine</name>
        <dbReference type="ChEBI" id="CHEBI:59789"/>
        <label>2</label>
    </ligand>
</feature>
<comment type="cofactor">
    <cofactor evidence="14 16">
        <name>[4Fe-4S] cluster</name>
        <dbReference type="ChEBI" id="CHEBI:49883"/>
    </cofactor>
    <text evidence="14 16">Binds 1 [4Fe-4S] cluster. The cluster is coordinated with 3 cysteines and an exchangeable S-adenosyl-L-methionine.</text>
</comment>
<keyword evidence="12 14" id="KW-0627">Porphyrin biosynthesis</keyword>
<reference evidence="18 19" key="1">
    <citation type="submission" date="2020-08" db="EMBL/GenBank/DDBJ databases">
        <title>Genomic Encyclopedia of Type Strains, Phase IV (KMG-IV): sequencing the most valuable type-strain genomes for metagenomic binning, comparative biology and taxonomic classification.</title>
        <authorList>
            <person name="Goeker M."/>
        </authorList>
    </citation>
    <scope>NUCLEOTIDE SEQUENCE [LARGE SCALE GENOMIC DNA]</scope>
    <source>
        <strain evidence="18 19">DSM 26944</strain>
    </source>
</reference>
<comment type="pathway">
    <text evidence="2 14">Porphyrin-containing compound metabolism; protoporphyrin-IX biosynthesis; protoporphyrinogen-IX from coproporphyrinogen-III (AdoMet route): step 1/1.</text>
</comment>
<name>A0A7W9AUB8_9HYPH</name>
<feature type="binding site" evidence="15">
    <location>
        <position position="108"/>
    </location>
    <ligand>
        <name>S-adenosyl-L-methionine</name>
        <dbReference type="ChEBI" id="CHEBI:59789"/>
        <label>1</label>
    </ligand>
</feature>
<keyword evidence="6 14" id="KW-0963">Cytoplasm</keyword>
<comment type="similarity">
    <text evidence="3 14">Belongs to the anaerobic coproporphyrinogen-III oxidase family.</text>
</comment>
<feature type="binding site" evidence="15">
    <location>
        <position position="205"/>
    </location>
    <ligand>
        <name>S-adenosyl-L-methionine</name>
        <dbReference type="ChEBI" id="CHEBI:59789"/>
        <label>2</label>
    </ligand>
</feature>